<dbReference type="AlphaFoldDB" id="A0AA35RPG6"/>
<feature type="transmembrane region" description="Helical" evidence="1">
    <location>
        <begin position="33"/>
        <end position="51"/>
    </location>
</feature>
<name>A0AA35RPG6_GEOBA</name>
<proteinExistence type="predicted"/>
<keyword evidence="1" id="KW-1133">Transmembrane helix</keyword>
<feature type="transmembrane region" description="Helical" evidence="1">
    <location>
        <begin position="86"/>
        <end position="104"/>
    </location>
</feature>
<accession>A0AA35RPG6</accession>
<organism evidence="2 3">
    <name type="scientific">Geodia barretti</name>
    <name type="common">Barrett's horny sponge</name>
    <dbReference type="NCBI Taxonomy" id="519541"/>
    <lineage>
        <taxon>Eukaryota</taxon>
        <taxon>Metazoa</taxon>
        <taxon>Porifera</taxon>
        <taxon>Demospongiae</taxon>
        <taxon>Heteroscleromorpha</taxon>
        <taxon>Tetractinellida</taxon>
        <taxon>Astrophorina</taxon>
        <taxon>Geodiidae</taxon>
        <taxon>Geodia</taxon>
    </lineage>
</organism>
<comment type="caution">
    <text evidence="2">The sequence shown here is derived from an EMBL/GenBank/DDBJ whole genome shotgun (WGS) entry which is preliminary data.</text>
</comment>
<dbReference type="EMBL" id="CASHTH010001397">
    <property type="protein sequence ID" value="CAI8014872.1"/>
    <property type="molecule type" value="Genomic_DNA"/>
</dbReference>
<protein>
    <submittedName>
        <fullName evidence="2">Uncharacterized protein</fullName>
    </submittedName>
</protein>
<evidence type="ECO:0000313" key="3">
    <source>
        <dbReference type="Proteomes" id="UP001174909"/>
    </source>
</evidence>
<evidence type="ECO:0000256" key="1">
    <source>
        <dbReference type="SAM" id="Phobius"/>
    </source>
</evidence>
<keyword evidence="1" id="KW-0472">Membrane</keyword>
<gene>
    <name evidence="2" type="ORF">GBAR_LOCUS9274</name>
</gene>
<dbReference type="Proteomes" id="UP001174909">
    <property type="component" value="Unassembled WGS sequence"/>
</dbReference>
<evidence type="ECO:0000313" key="2">
    <source>
        <dbReference type="EMBL" id="CAI8014872.1"/>
    </source>
</evidence>
<reference evidence="2" key="1">
    <citation type="submission" date="2023-03" db="EMBL/GenBank/DDBJ databases">
        <authorList>
            <person name="Steffen K."/>
            <person name="Cardenas P."/>
        </authorList>
    </citation>
    <scope>NUCLEOTIDE SEQUENCE</scope>
</reference>
<keyword evidence="3" id="KW-1185">Reference proteome</keyword>
<feature type="transmembrane region" description="Helical" evidence="1">
    <location>
        <begin position="6"/>
        <end position="26"/>
    </location>
</feature>
<keyword evidence="1" id="KW-0812">Transmembrane</keyword>
<sequence>MGPIYSGYLGMFLFGAAALAIGMLTTTITSNQIVAGFVAMGIIAALSFVHFSSDLVGGIASVLINEIGLQSHFEDFGRGVIDTKHIVYFLSVTAVFLFLAIRALEFRRWR</sequence>